<evidence type="ECO:0000313" key="2">
    <source>
        <dbReference type="EMBL" id="HIZ48101.1"/>
    </source>
</evidence>
<reference evidence="2" key="1">
    <citation type="journal article" date="2021" name="PeerJ">
        <title>Extensive microbial diversity within the chicken gut microbiome revealed by metagenomics and culture.</title>
        <authorList>
            <person name="Gilroy R."/>
            <person name="Ravi A."/>
            <person name="Getino M."/>
            <person name="Pursley I."/>
            <person name="Horton D.L."/>
            <person name="Alikhan N.F."/>
            <person name="Baker D."/>
            <person name="Gharbi K."/>
            <person name="Hall N."/>
            <person name="Watson M."/>
            <person name="Adriaenssens E.M."/>
            <person name="Foster-Nyarko E."/>
            <person name="Jarju S."/>
            <person name="Secka A."/>
            <person name="Antonio M."/>
            <person name="Oren A."/>
            <person name="Chaudhuri R.R."/>
            <person name="La Ragione R."/>
            <person name="Hildebrand F."/>
            <person name="Pallen M.J."/>
        </authorList>
    </citation>
    <scope>NUCLEOTIDE SEQUENCE</scope>
    <source>
        <strain evidence="2">3436</strain>
    </source>
</reference>
<feature type="domain" description="Serine aminopeptidase S33" evidence="1">
    <location>
        <begin position="31"/>
        <end position="293"/>
    </location>
</feature>
<sequence>MSELICRSMNFPSSDGAHTCAAVVYTMPDKPVRAVLQLSHGMCEYVRRYEPMARFYAEHGIALAGNDHLGHGGTADPEERGHYGEPGGRFYLLQDLHTMNTLLHQAFPDVPVILYGHSMGSFYARWYAEKWPESIRALILSGTAGPSLLNRLGQPVAALVAALRGPRRVSPLLVKLNFGSYCKRISDAVAPAAWITRDKEIVRRYSADPLCNFYFTAGTYREMLATLNHVSSKKWARAMNKDLPVLLIAGDGDPVGDYGAGVRKVWAMLGDAGVKDLTCQIWEEARHELHNELNKEEVFDYVLTWIEDHI</sequence>
<dbReference type="InterPro" id="IPR029058">
    <property type="entry name" value="AB_hydrolase_fold"/>
</dbReference>
<dbReference type="PANTHER" id="PTHR11614">
    <property type="entry name" value="PHOSPHOLIPASE-RELATED"/>
    <property type="match status" value="1"/>
</dbReference>
<dbReference type="Proteomes" id="UP000824031">
    <property type="component" value="Unassembled WGS sequence"/>
</dbReference>
<gene>
    <name evidence="2" type="ORF">H9810_05225</name>
</gene>
<name>A0A9D2F345_9FIRM</name>
<dbReference type="SUPFAM" id="SSF53474">
    <property type="entry name" value="alpha/beta-Hydrolases"/>
    <property type="match status" value="1"/>
</dbReference>
<reference evidence="2" key="2">
    <citation type="submission" date="2021-04" db="EMBL/GenBank/DDBJ databases">
        <authorList>
            <person name="Gilroy R."/>
        </authorList>
    </citation>
    <scope>NUCLEOTIDE SEQUENCE</scope>
    <source>
        <strain evidence="2">3436</strain>
    </source>
</reference>
<proteinExistence type="predicted"/>
<dbReference type="EMBL" id="DXBO01000076">
    <property type="protein sequence ID" value="HIZ48101.1"/>
    <property type="molecule type" value="Genomic_DNA"/>
</dbReference>
<dbReference type="Pfam" id="PF12146">
    <property type="entry name" value="Hydrolase_4"/>
    <property type="match status" value="1"/>
</dbReference>
<dbReference type="InterPro" id="IPR022742">
    <property type="entry name" value="Hydrolase_4"/>
</dbReference>
<dbReference type="Gene3D" id="3.40.50.1820">
    <property type="entry name" value="alpha/beta hydrolase"/>
    <property type="match status" value="1"/>
</dbReference>
<evidence type="ECO:0000313" key="3">
    <source>
        <dbReference type="Proteomes" id="UP000824031"/>
    </source>
</evidence>
<protein>
    <submittedName>
        <fullName evidence="2">Lysophospholipase</fullName>
    </submittedName>
</protein>
<organism evidence="2 3">
    <name type="scientific">Candidatus Gemmiger excrementavium</name>
    <dbReference type="NCBI Taxonomy" id="2838608"/>
    <lineage>
        <taxon>Bacteria</taxon>
        <taxon>Bacillati</taxon>
        <taxon>Bacillota</taxon>
        <taxon>Clostridia</taxon>
        <taxon>Eubacteriales</taxon>
        <taxon>Gemmiger</taxon>
    </lineage>
</organism>
<accession>A0A9D2F345</accession>
<dbReference type="InterPro" id="IPR051044">
    <property type="entry name" value="MAG_DAG_Lipase"/>
</dbReference>
<comment type="caution">
    <text evidence="2">The sequence shown here is derived from an EMBL/GenBank/DDBJ whole genome shotgun (WGS) entry which is preliminary data.</text>
</comment>
<dbReference type="AlphaFoldDB" id="A0A9D2F345"/>
<evidence type="ECO:0000259" key="1">
    <source>
        <dbReference type="Pfam" id="PF12146"/>
    </source>
</evidence>